<dbReference type="EMBL" id="JAAPAO010000075">
    <property type="protein sequence ID" value="KAF4673801.1"/>
    <property type="molecule type" value="Genomic_DNA"/>
</dbReference>
<evidence type="ECO:0008006" key="3">
    <source>
        <dbReference type="Google" id="ProtNLM"/>
    </source>
</evidence>
<organism evidence="1 2">
    <name type="scientific">Perkinsus chesapeaki</name>
    <name type="common">Clam parasite</name>
    <name type="synonym">Perkinsus andrewsi</name>
    <dbReference type="NCBI Taxonomy" id="330153"/>
    <lineage>
        <taxon>Eukaryota</taxon>
        <taxon>Sar</taxon>
        <taxon>Alveolata</taxon>
        <taxon>Perkinsozoa</taxon>
        <taxon>Perkinsea</taxon>
        <taxon>Perkinsida</taxon>
        <taxon>Perkinsidae</taxon>
        <taxon>Perkinsus</taxon>
    </lineage>
</organism>
<name>A0A7J6MS62_PERCH</name>
<sequence>MTASLSDSSSNNLSKIVLEETLVRVGSENRSDLQQLLNAFHEVLAQRGLGKVDKVAMATYRALLANHREATRALRKNRKPFEFTRRKQPATVIRSPPLSTAPHFGIDAASVSVMDSIVHEPKPWYDEEMAVAQAVAPVTPTPPTRAVTPCGSSPDSLDEVEAMTVGLQGGSALMMHGGMEGQSLASRSPLRRKFDAGKLFTLSIRCVSRRALRRWREGAVASRKNREGLTEVRKFWALRRFRTAVLYSKLGKLEEKMVSKTTRKVIVFWKSYTCHRREARIRADELRPAVERLCEAVVRNRTAKGFRGWQREMEFRLQGEARIAVMLVNRTRRLLVKWRRAVEDRKKLEGLRRVFRMRRGVRALRRFLQSSRDELIRAVEVEHSIMKHAWKIWARYHTWRSGLREFYSALDPVVDKIRQMTVVRGRRLAFVRWRRARDARRAYGGVKAARVRRAVQGSLRAWAAQLMVRLQFQRECVLHLQRWRLALAISKLSYNRQVGLYKASGMNYFVERGRLRVMAAVCDAWLAEVRYRVQCARVEVCLQQSILGRRVQCSWQRWKYHYSESILERARNEMALLQRKRRFLSRIMTHWLTRAVDGRSLRDGLLLISHKAKAGHFSAWRALGTVVRSSRLRTLAAVFGRWFRESARLRYSTIVASQKASEKRSELARRALSGLRRIGEQRKSWRLMGLKVRRLAERRRVRLTFVEWISSAMLSVSAKRLEARLPRFRLSEAFRRLKAFVRSTEQRDAERIALAVLWYIRGRLSAWQRRARWQRVKKQVVQGWRLRTVSLVFGVLNCWRAYSQRNREAAALLGLSTSVRRCMSAMRGWQIALRSKLLVDRLFICHVRQLLLVSFRGWRARAKSSREICRHLRHLHQTRSTHQLGHAMVVWKLTAMSGRSVQRLGRLSLDAWRMAVVWRAALCRRAAAVKRVFERRVLSMWIRSFRHSLALRIRCDQYILYRAHPIRSNIIHAWFETAKMLKRIGEVEAIITAAVEYTRMEAALEHWAVQTARAQVMSEVWSVMVPGVLLRWRAREALALWKARAKSDKSVMSRVVVAWRYELPRVLMVDRSSKSMALRHNTHRLLRYGMKALSDEVVEGRYLRRIQAVLALKSFRRQTRRSRAHRLAYEGAIQQGRLMKLRSAFHGWWRYRAEISQKLSRYPACCGPGLSRDDMLKAYYHRVLLRRRVLKAWNRVCGERARRCAAGRADDEMVKLLEIDRLLRPAFQAIRRIAARRKFFMAWRARAERSATGRSVRRKKEVASLREVWAVWAKVLDRIEVQQSADVLVMQRFFHAWRVKVSEDRINKMTASLRCWWSE</sequence>
<proteinExistence type="predicted"/>
<evidence type="ECO:0000313" key="2">
    <source>
        <dbReference type="Proteomes" id="UP000591131"/>
    </source>
</evidence>
<gene>
    <name evidence="1" type="ORF">FOL47_010060</name>
</gene>
<keyword evidence="2" id="KW-1185">Reference proteome</keyword>
<reference evidence="1 2" key="1">
    <citation type="submission" date="2020-04" db="EMBL/GenBank/DDBJ databases">
        <title>Perkinsus chesapeaki whole genome sequence.</title>
        <authorList>
            <person name="Bogema D.R."/>
        </authorList>
    </citation>
    <scope>NUCLEOTIDE SEQUENCE [LARGE SCALE GENOMIC DNA]</scope>
    <source>
        <strain evidence="1">ATCC PRA-425</strain>
    </source>
</reference>
<comment type="caution">
    <text evidence="1">The sequence shown here is derived from an EMBL/GenBank/DDBJ whole genome shotgun (WGS) entry which is preliminary data.</text>
</comment>
<dbReference type="Proteomes" id="UP000591131">
    <property type="component" value="Unassembled WGS sequence"/>
</dbReference>
<dbReference type="OrthoDB" id="10411614at2759"/>
<accession>A0A7J6MS62</accession>
<evidence type="ECO:0000313" key="1">
    <source>
        <dbReference type="EMBL" id="KAF4673801.1"/>
    </source>
</evidence>
<protein>
    <recommendedName>
        <fullName evidence="3">Sfi1 spindle body domain-containing protein</fullName>
    </recommendedName>
</protein>